<name>A0ABR2T8B2_9ROSI</name>
<evidence type="ECO:0000313" key="1">
    <source>
        <dbReference type="EMBL" id="KAK9033602.1"/>
    </source>
</evidence>
<organism evidence="1 2">
    <name type="scientific">Hibiscus sabdariffa</name>
    <name type="common">roselle</name>
    <dbReference type="NCBI Taxonomy" id="183260"/>
    <lineage>
        <taxon>Eukaryota</taxon>
        <taxon>Viridiplantae</taxon>
        <taxon>Streptophyta</taxon>
        <taxon>Embryophyta</taxon>
        <taxon>Tracheophyta</taxon>
        <taxon>Spermatophyta</taxon>
        <taxon>Magnoliopsida</taxon>
        <taxon>eudicotyledons</taxon>
        <taxon>Gunneridae</taxon>
        <taxon>Pentapetalae</taxon>
        <taxon>rosids</taxon>
        <taxon>malvids</taxon>
        <taxon>Malvales</taxon>
        <taxon>Malvaceae</taxon>
        <taxon>Malvoideae</taxon>
        <taxon>Hibiscus</taxon>
    </lineage>
</organism>
<gene>
    <name evidence="1" type="ORF">V6N11_049789</name>
</gene>
<proteinExistence type="predicted"/>
<comment type="caution">
    <text evidence="1">The sequence shown here is derived from an EMBL/GenBank/DDBJ whole genome shotgun (WGS) entry which is preliminary data.</text>
</comment>
<accession>A0ABR2T8B2</accession>
<dbReference type="Proteomes" id="UP001396334">
    <property type="component" value="Unassembled WGS sequence"/>
</dbReference>
<sequence length="92" mass="10441">MGLRVCFDKEFWELGVVVWVVLREAGGDGRGWSLMVLAVMEGWLGDGQMGEARFWNEFRWRGFAGNGWRRSVVLWSSPMVCLTVGLMKVEGV</sequence>
<evidence type="ECO:0008006" key="3">
    <source>
        <dbReference type="Google" id="ProtNLM"/>
    </source>
</evidence>
<dbReference type="EMBL" id="JBBPBN010000007">
    <property type="protein sequence ID" value="KAK9033602.1"/>
    <property type="molecule type" value="Genomic_DNA"/>
</dbReference>
<reference evidence="1 2" key="1">
    <citation type="journal article" date="2024" name="G3 (Bethesda)">
        <title>Genome assembly of Hibiscus sabdariffa L. provides insights into metabolisms of medicinal natural products.</title>
        <authorList>
            <person name="Kim T."/>
        </authorList>
    </citation>
    <scope>NUCLEOTIDE SEQUENCE [LARGE SCALE GENOMIC DNA]</scope>
    <source>
        <strain evidence="1">TK-2024</strain>
        <tissue evidence="1">Old leaves</tissue>
    </source>
</reference>
<protein>
    <recommendedName>
        <fullName evidence="3">Transmembrane protein</fullName>
    </recommendedName>
</protein>
<evidence type="ECO:0000313" key="2">
    <source>
        <dbReference type="Proteomes" id="UP001396334"/>
    </source>
</evidence>
<keyword evidence="2" id="KW-1185">Reference proteome</keyword>